<feature type="region of interest" description="Disordered" evidence="1">
    <location>
        <begin position="1"/>
        <end position="42"/>
    </location>
</feature>
<proteinExistence type="predicted"/>
<keyword evidence="3" id="KW-1185">Reference proteome</keyword>
<evidence type="ECO:0000313" key="3">
    <source>
        <dbReference type="Proteomes" id="UP001233999"/>
    </source>
</evidence>
<reference evidence="2" key="2">
    <citation type="submission" date="2023-05" db="EMBL/GenBank/DDBJ databases">
        <authorList>
            <person name="Fouks B."/>
        </authorList>
    </citation>
    <scope>NUCLEOTIDE SEQUENCE</scope>
    <source>
        <strain evidence="2">Stay&amp;Tobe</strain>
        <tissue evidence="2">Testes</tissue>
    </source>
</reference>
<protein>
    <submittedName>
        <fullName evidence="2">Uncharacterized protein</fullName>
    </submittedName>
</protein>
<evidence type="ECO:0000313" key="2">
    <source>
        <dbReference type="EMBL" id="KAJ9575435.1"/>
    </source>
</evidence>
<reference evidence="2" key="1">
    <citation type="journal article" date="2023" name="IScience">
        <title>Live-bearing cockroach genome reveals convergent evolutionary mechanisms linked to viviparity in insects and beyond.</title>
        <authorList>
            <person name="Fouks B."/>
            <person name="Harrison M.C."/>
            <person name="Mikhailova A.A."/>
            <person name="Marchal E."/>
            <person name="English S."/>
            <person name="Carruthers M."/>
            <person name="Jennings E.C."/>
            <person name="Chiamaka E.L."/>
            <person name="Frigard R.A."/>
            <person name="Pippel M."/>
            <person name="Attardo G.M."/>
            <person name="Benoit J.B."/>
            <person name="Bornberg-Bauer E."/>
            <person name="Tobe S.S."/>
        </authorList>
    </citation>
    <scope>NUCLEOTIDE SEQUENCE</scope>
    <source>
        <strain evidence="2">Stay&amp;Tobe</strain>
    </source>
</reference>
<sequence length="106" mass="11846">PEPKLPPKSSFQMCEDVDNWSRSGPRRKLGDTGKSSAIEDEHINRRSITSKISGDSAYSSLNRKSPLADVISQGMDRQIRSAVGCRCSLPELKWFRVFSSPSLLYT</sequence>
<feature type="non-terminal residue" evidence="2">
    <location>
        <position position="1"/>
    </location>
</feature>
<comment type="caution">
    <text evidence="2">The sequence shown here is derived from an EMBL/GenBank/DDBJ whole genome shotgun (WGS) entry which is preliminary data.</text>
</comment>
<name>A0AAD7Z768_DIPPU</name>
<dbReference type="AlphaFoldDB" id="A0AAD7Z768"/>
<dbReference type="Proteomes" id="UP001233999">
    <property type="component" value="Unassembled WGS sequence"/>
</dbReference>
<gene>
    <name evidence="2" type="ORF">L9F63_025615</name>
</gene>
<evidence type="ECO:0000256" key="1">
    <source>
        <dbReference type="SAM" id="MobiDB-lite"/>
    </source>
</evidence>
<accession>A0AAD7Z768</accession>
<dbReference type="EMBL" id="JASPKZ010009847">
    <property type="protein sequence ID" value="KAJ9575435.1"/>
    <property type="molecule type" value="Genomic_DNA"/>
</dbReference>
<organism evidence="2 3">
    <name type="scientific">Diploptera punctata</name>
    <name type="common">Pacific beetle cockroach</name>
    <dbReference type="NCBI Taxonomy" id="6984"/>
    <lineage>
        <taxon>Eukaryota</taxon>
        <taxon>Metazoa</taxon>
        <taxon>Ecdysozoa</taxon>
        <taxon>Arthropoda</taxon>
        <taxon>Hexapoda</taxon>
        <taxon>Insecta</taxon>
        <taxon>Pterygota</taxon>
        <taxon>Neoptera</taxon>
        <taxon>Polyneoptera</taxon>
        <taxon>Dictyoptera</taxon>
        <taxon>Blattodea</taxon>
        <taxon>Blaberoidea</taxon>
        <taxon>Blaberidae</taxon>
        <taxon>Diplopterinae</taxon>
        <taxon>Diploptera</taxon>
    </lineage>
</organism>
<feature type="non-terminal residue" evidence="2">
    <location>
        <position position="106"/>
    </location>
</feature>